<comment type="caution">
    <text evidence="1">The sequence shown here is derived from an EMBL/GenBank/DDBJ whole genome shotgun (WGS) entry which is preliminary data.</text>
</comment>
<dbReference type="AlphaFoldDB" id="K1TYR9"/>
<dbReference type="Pfam" id="PF17132">
    <property type="entry name" value="Glyco_hydro_106"/>
    <property type="match status" value="1"/>
</dbReference>
<dbReference type="PANTHER" id="PTHR36848">
    <property type="entry name" value="DNA-BINDING PROTEIN (PUTATIVE SECRETED PROTEIN)-RELATED"/>
    <property type="match status" value="1"/>
</dbReference>
<gene>
    <name evidence="1" type="ORF">OBE_03457</name>
</gene>
<reference evidence="1" key="1">
    <citation type="journal article" date="2013" name="Environ. Microbiol.">
        <title>Microbiota from the distal guts of lean and obese adolescents exhibit partial functional redundancy besides clear differences in community structure.</title>
        <authorList>
            <person name="Ferrer M."/>
            <person name="Ruiz A."/>
            <person name="Lanza F."/>
            <person name="Haange S.B."/>
            <person name="Oberbach A."/>
            <person name="Till H."/>
            <person name="Bargiela R."/>
            <person name="Campoy C."/>
            <person name="Segura M.T."/>
            <person name="Richter M."/>
            <person name="von Bergen M."/>
            <person name="Seifert J."/>
            <person name="Suarez A."/>
        </authorList>
    </citation>
    <scope>NUCLEOTIDE SEQUENCE</scope>
</reference>
<feature type="non-terminal residue" evidence="1">
    <location>
        <position position="1"/>
    </location>
</feature>
<protein>
    <submittedName>
        <fullName evidence="1">Hydrolase family 2</fullName>
    </submittedName>
</protein>
<dbReference type="PANTHER" id="PTHR36848:SF2">
    <property type="entry name" value="SECRETED PROTEIN"/>
    <property type="match status" value="1"/>
</dbReference>
<dbReference type="InterPro" id="IPR053161">
    <property type="entry name" value="Ulvan_degrading_GH"/>
</dbReference>
<accession>K1TYR9</accession>
<proteinExistence type="predicted"/>
<dbReference type="GO" id="GO:0016787">
    <property type="term" value="F:hydrolase activity"/>
    <property type="evidence" value="ECO:0007669"/>
    <property type="project" value="UniProtKB-KW"/>
</dbReference>
<feature type="non-terminal residue" evidence="1">
    <location>
        <position position="215"/>
    </location>
</feature>
<keyword evidence="1" id="KW-0378">Hydrolase</keyword>
<sequence length="215" mass="24027">GTPDNDVLLYYNIADVMSEQGNRSLQHFSGLDRNMLESSVRESAVTLTENGYAWDMISDKQLLKTNIEKEMIVTPGAAYKTVLVSAAQYIPYETMEKLMALADEGATVVFYKGIPQDMAGMILSEEKQAHFKEMLDALDFHAEGAVKCARVGKGKICLSDDINALMDEANVGAEKMYQAGLQCIRRNSATGKYYFIENSSDRKIEDWIPLRTEAR</sequence>
<organism evidence="1">
    <name type="scientific">human gut metagenome</name>
    <dbReference type="NCBI Taxonomy" id="408170"/>
    <lineage>
        <taxon>unclassified sequences</taxon>
        <taxon>metagenomes</taxon>
        <taxon>organismal metagenomes</taxon>
    </lineage>
</organism>
<dbReference type="EMBL" id="AJWZ01002309">
    <property type="protein sequence ID" value="EKC71315.1"/>
    <property type="molecule type" value="Genomic_DNA"/>
</dbReference>
<name>K1TYR9_9ZZZZ</name>
<evidence type="ECO:0000313" key="1">
    <source>
        <dbReference type="EMBL" id="EKC71315.1"/>
    </source>
</evidence>